<protein>
    <submittedName>
        <fullName evidence="2">Uncharacterized protein</fullName>
    </submittedName>
</protein>
<evidence type="ECO:0000313" key="4">
    <source>
        <dbReference type="Proteomes" id="UP001620626"/>
    </source>
</evidence>
<reference evidence="2 4" key="1">
    <citation type="submission" date="2024-10" db="EMBL/GenBank/DDBJ databases">
        <authorList>
            <person name="Kim D."/>
        </authorList>
    </citation>
    <scope>NUCLEOTIDE SEQUENCE [LARGE SCALE GENOMIC DNA]</scope>
    <source>
        <strain evidence="2">BH-2024</strain>
    </source>
</reference>
<name>A0ABD2HZ93_9BILA</name>
<dbReference type="EMBL" id="JBICBT010001381">
    <property type="protein sequence ID" value="KAL3070376.1"/>
    <property type="molecule type" value="Genomic_DNA"/>
</dbReference>
<evidence type="ECO:0000313" key="3">
    <source>
        <dbReference type="EMBL" id="KAL3071837.1"/>
    </source>
</evidence>
<proteinExistence type="predicted"/>
<dbReference type="EMBL" id="JBICBT010001355">
    <property type="protein sequence ID" value="KAL3071837.1"/>
    <property type="molecule type" value="Genomic_DNA"/>
</dbReference>
<keyword evidence="4" id="KW-1185">Reference proteome</keyword>
<comment type="caution">
    <text evidence="2">The sequence shown here is derived from an EMBL/GenBank/DDBJ whole genome shotgun (WGS) entry which is preliminary data.</text>
</comment>
<accession>A0ABD2HZ93</accession>
<dbReference type="AlphaFoldDB" id="A0ABD2HZ93"/>
<gene>
    <name evidence="3" type="ORF">niasHT_031028</name>
    <name evidence="2" type="ORF">niasHT_032166</name>
</gene>
<feature type="compositionally biased region" description="Polar residues" evidence="1">
    <location>
        <begin position="65"/>
        <end position="77"/>
    </location>
</feature>
<organism evidence="2 4">
    <name type="scientific">Heterodera trifolii</name>
    <dbReference type="NCBI Taxonomy" id="157864"/>
    <lineage>
        <taxon>Eukaryota</taxon>
        <taxon>Metazoa</taxon>
        <taxon>Ecdysozoa</taxon>
        <taxon>Nematoda</taxon>
        <taxon>Chromadorea</taxon>
        <taxon>Rhabditida</taxon>
        <taxon>Tylenchina</taxon>
        <taxon>Tylenchomorpha</taxon>
        <taxon>Tylenchoidea</taxon>
        <taxon>Heteroderidae</taxon>
        <taxon>Heteroderinae</taxon>
        <taxon>Heterodera</taxon>
    </lineage>
</organism>
<feature type="region of interest" description="Disordered" evidence="1">
    <location>
        <begin position="1"/>
        <end position="77"/>
    </location>
</feature>
<evidence type="ECO:0000313" key="2">
    <source>
        <dbReference type="EMBL" id="KAL3070376.1"/>
    </source>
</evidence>
<evidence type="ECO:0000256" key="1">
    <source>
        <dbReference type="SAM" id="MobiDB-lite"/>
    </source>
</evidence>
<dbReference type="Proteomes" id="UP001620626">
    <property type="component" value="Unassembled WGS sequence"/>
</dbReference>
<sequence>METIIQEAGDKELQRETSPPFDQQLEREQPLQQPKIEPPVEDFPQEKQPSSIQAPPPFENELTGVKSQPHTKISESDPQTLLKKAILTTECSWKETVELSGNSADLTQWIEYVMKAE</sequence>